<dbReference type="eggNOG" id="ENOG502RY1I">
    <property type="taxonomic scope" value="Eukaryota"/>
</dbReference>
<proteinExistence type="inferred from homology"/>
<evidence type="ECO:0000256" key="5">
    <source>
        <dbReference type="ARBA" id="ARBA00022490"/>
    </source>
</evidence>
<evidence type="ECO:0000256" key="1">
    <source>
        <dbReference type="ARBA" id="ARBA00004123"/>
    </source>
</evidence>
<gene>
    <name evidence="7" type="primary">TBLA0C02130</name>
    <name evidence="7" type="ORF">TBLA_0C02130</name>
</gene>
<evidence type="ECO:0000256" key="3">
    <source>
        <dbReference type="ARBA" id="ARBA00006172"/>
    </source>
</evidence>
<comment type="subcellular location">
    <subcellularLocation>
        <location evidence="2">Cytoplasm</location>
    </subcellularLocation>
    <subcellularLocation>
        <location evidence="1">Nucleus</location>
    </subcellularLocation>
</comment>
<evidence type="ECO:0000256" key="4">
    <source>
        <dbReference type="ARBA" id="ARBA00015935"/>
    </source>
</evidence>
<keyword evidence="5" id="KW-0963">Cytoplasm</keyword>
<dbReference type="InParanoid" id="I2H0X3"/>
<evidence type="ECO:0000313" key="8">
    <source>
        <dbReference type="Proteomes" id="UP000002866"/>
    </source>
</evidence>
<dbReference type="AlphaFoldDB" id="I2H0X3"/>
<dbReference type="GO" id="GO:0005634">
    <property type="term" value="C:nucleus"/>
    <property type="evidence" value="ECO:0007669"/>
    <property type="project" value="UniProtKB-SubCell"/>
</dbReference>
<dbReference type="OMA" id="NSCIIIW"/>
<organism evidence="7 8">
    <name type="scientific">Henningerozyma blattae (strain ATCC 34711 / CBS 6284 / DSM 70876 / NBRC 10599 / NRRL Y-10934 / UCD 77-7)</name>
    <name type="common">Yeast</name>
    <name type="synonym">Tetrapisispora blattae</name>
    <dbReference type="NCBI Taxonomy" id="1071380"/>
    <lineage>
        <taxon>Eukaryota</taxon>
        <taxon>Fungi</taxon>
        <taxon>Dikarya</taxon>
        <taxon>Ascomycota</taxon>
        <taxon>Saccharomycotina</taxon>
        <taxon>Saccharomycetes</taxon>
        <taxon>Saccharomycetales</taxon>
        <taxon>Saccharomycetaceae</taxon>
        <taxon>Henningerozyma</taxon>
    </lineage>
</organism>
<dbReference type="RefSeq" id="XP_004179544.1">
    <property type="nucleotide sequence ID" value="XM_004179496.1"/>
</dbReference>
<dbReference type="Proteomes" id="UP000002866">
    <property type="component" value="Chromosome 3"/>
</dbReference>
<dbReference type="FunCoup" id="I2H0X3">
    <property type="interactions" value="50"/>
</dbReference>
<reference evidence="7 8" key="1">
    <citation type="journal article" date="2011" name="Proc. Natl. Acad. Sci. U.S.A.">
        <title>Evolutionary erosion of yeast sex chromosomes by mating-type switching accidents.</title>
        <authorList>
            <person name="Gordon J.L."/>
            <person name="Armisen D."/>
            <person name="Proux-Wera E."/>
            <person name="Oheigeartaigh S.S."/>
            <person name="Byrne K.P."/>
            <person name="Wolfe K.H."/>
        </authorList>
    </citation>
    <scope>NUCLEOTIDE SEQUENCE [LARGE SCALE GENOMIC DNA]</scope>
    <source>
        <strain evidence="8">ATCC 34711 / CBS 6284 / DSM 70876 / NBRC 10599 / NRRL Y-10934 / UCD 77-7</strain>
    </source>
</reference>
<dbReference type="InterPro" id="IPR039924">
    <property type="entry name" value="ICln/Lot5/Saf5"/>
</dbReference>
<dbReference type="GO" id="GO:0005737">
    <property type="term" value="C:cytoplasm"/>
    <property type="evidence" value="ECO:0007669"/>
    <property type="project" value="UniProtKB-SubCell"/>
</dbReference>
<evidence type="ECO:0000313" key="7">
    <source>
        <dbReference type="EMBL" id="CCH60025.1"/>
    </source>
</evidence>
<dbReference type="EMBL" id="HE806318">
    <property type="protein sequence ID" value="CCH60025.1"/>
    <property type="molecule type" value="Genomic_DNA"/>
</dbReference>
<sequence length="282" mass="32266">MSSQLEFTQITNIIPTVENVIPWKVFQSTHPRHLDYSSTILSSNLPILLAGSRDLLLTCLNITTSPCEVQLFILHSHLIIWLTHLSIGLQIPITNIIYHGLTRNNTTPEGNRYELLLTLENDPVLTQFFPLDTNTNESLNTIDLKFQSKYSMYERVYNDVNYIENLFTFKNFGINKGDDLIHNLNDSLTKCLEFNFNSRQTTDSDDEFDSAASSTTLPTTMGETLKNFRFLNNMGTADDLEYHTSNSNDAMMSFPMQMDNHSTAGMMIEFPHDNEIAMKRSR</sequence>
<dbReference type="STRING" id="1071380.I2H0X3"/>
<dbReference type="Pfam" id="PF03517">
    <property type="entry name" value="Voldacs"/>
    <property type="match status" value="1"/>
</dbReference>
<name>I2H0X3_HENB6</name>
<dbReference type="GeneID" id="14495005"/>
<accession>I2H0X3</accession>
<comment type="similarity">
    <text evidence="3">Belongs to the LOT5 family.</text>
</comment>
<evidence type="ECO:0000256" key="2">
    <source>
        <dbReference type="ARBA" id="ARBA00004496"/>
    </source>
</evidence>
<dbReference type="HOGENOM" id="CLU_073622_0_0_1"/>
<evidence type="ECO:0000256" key="6">
    <source>
        <dbReference type="ARBA" id="ARBA00023242"/>
    </source>
</evidence>
<dbReference type="KEGG" id="tbl:TBLA_0C02130"/>
<dbReference type="OrthoDB" id="19714at2759"/>
<protein>
    <recommendedName>
        <fullName evidence="4">Protein LOT5</fullName>
    </recommendedName>
</protein>
<keyword evidence="6" id="KW-0539">Nucleus</keyword>
<keyword evidence="8" id="KW-1185">Reference proteome</keyword>